<name>A0A7W7MU52_9ACTN</name>
<evidence type="ECO:0000313" key="2">
    <source>
        <dbReference type="EMBL" id="MBB4766204.1"/>
    </source>
</evidence>
<protein>
    <recommendedName>
        <fullName evidence="1">SnoaL-like domain-containing protein</fullName>
    </recommendedName>
</protein>
<sequence length="124" mass="13379">MHPFRAAVEARDIDAAVALLADKVVFHSPIAFTPYEGRAAVAVVLRAVIEVFEDFTYVREIGAPDAVDHALVFRANVGGRQVEGCDFLHRGDDGLIDEFTVMVRPLNGAMALAEAMKAKLAAGR</sequence>
<dbReference type="Proteomes" id="UP000578112">
    <property type="component" value="Unassembled WGS sequence"/>
</dbReference>
<dbReference type="SUPFAM" id="SSF54427">
    <property type="entry name" value="NTF2-like"/>
    <property type="match status" value="1"/>
</dbReference>
<reference evidence="2 3" key="1">
    <citation type="submission" date="2020-08" db="EMBL/GenBank/DDBJ databases">
        <title>Sequencing the genomes of 1000 actinobacteria strains.</title>
        <authorList>
            <person name="Klenk H.-P."/>
        </authorList>
    </citation>
    <scope>NUCLEOTIDE SEQUENCE [LARGE SCALE GENOMIC DNA]</scope>
    <source>
        <strain evidence="2 3">DSM 43149</strain>
    </source>
</reference>
<dbReference type="InterPro" id="IPR037401">
    <property type="entry name" value="SnoaL-like"/>
</dbReference>
<keyword evidence="3" id="KW-1185">Reference proteome</keyword>
<feature type="domain" description="SnoaL-like" evidence="1">
    <location>
        <begin position="4"/>
        <end position="98"/>
    </location>
</feature>
<dbReference type="Pfam" id="PF12680">
    <property type="entry name" value="SnoaL_2"/>
    <property type="match status" value="1"/>
</dbReference>
<evidence type="ECO:0000259" key="1">
    <source>
        <dbReference type="Pfam" id="PF12680"/>
    </source>
</evidence>
<evidence type="ECO:0000313" key="3">
    <source>
        <dbReference type="Proteomes" id="UP000578112"/>
    </source>
</evidence>
<dbReference type="EMBL" id="JACHNH010000001">
    <property type="protein sequence ID" value="MBB4766204.1"/>
    <property type="molecule type" value="Genomic_DNA"/>
</dbReference>
<accession>A0A7W7MU52</accession>
<dbReference type="Gene3D" id="3.10.450.50">
    <property type="match status" value="1"/>
</dbReference>
<proteinExistence type="predicted"/>
<dbReference type="InterPro" id="IPR032710">
    <property type="entry name" value="NTF2-like_dom_sf"/>
</dbReference>
<organism evidence="2 3">
    <name type="scientific">Actinoplanes digitatis</name>
    <dbReference type="NCBI Taxonomy" id="1868"/>
    <lineage>
        <taxon>Bacteria</taxon>
        <taxon>Bacillati</taxon>
        <taxon>Actinomycetota</taxon>
        <taxon>Actinomycetes</taxon>
        <taxon>Micromonosporales</taxon>
        <taxon>Micromonosporaceae</taxon>
        <taxon>Actinoplanes</taxon>
    </lineage>
</organism>
<gene>
    <name evidence="2" type="ORF">BJ971_006760</name>
</gene>
<dbReference type="RefSeq" id="WP_184997324.1">
    <property type="nucleotide sequence ID" value="NZ_BOMK01000044.1"/>
</dbReference>
<comment type="caution">
    <text evidence="2">The sequence shown here is derived from an EMBL/GenBank/DDBJ whole genome shotgun (WGS) entry which is preliminary data.</text>
</comment>
<dbReference type="AlphaFoldDB" id="A0A7W7MU52"/>